<dbReference type="InterPro" id="IPR026739">
    <property type="entry name" value="AP_beta"/>
</dbReference>
<dbReference type="GO" id="GO:0016192">
    <property type="term" value="P:vesicle-mediated transport"/>
    <property type="evidence" value="ECO:0007669"/>
    <property type="project" value="InterPro"/>
</dbReference>
<keyword evidence="10" id="KW-1185">Reference proteome</keyword>
<evidence type="ECO:0000313" key="9">
    <source>
        <dbReference type="EMBL" id="EPS99215.1"/>
    </source>
</evidence>
<dbReference type="PANTHER" id="PTHR11134">
    <property type="entry name" value="ADAPTOR COMPLEX SUBUNIT BETA FAMILY MEMBER"/>
    <property type="match status" value="1"/>
</dbReference>
<comment type="function">
    <text evidence="6">Adaptins are components of the adaptor complexes which link clathrin to receptors in coated vesicles. Clathrin-associated protein complexes are believed to interact with the cytoplasmic tails of membrane proteins, leading to their selection and concentration.</text>
</comment>
<evidence type="ECO:0000256" key="3">
    <source>
        <dbReference type="ARBA" id="ARBA00022448"/>
    </source>
</evidence>
<comment type="subcellular location">
    <subcellularLocation>
        <location evidence="1">Endomembrane system</location>
    </subcellularLocation>
</comment>
<evidence type="ECO:0000256" key="6">
    <source>
        <dbReference type="PIRNR" id="PIRNR002291"/>
    </source>
</evidence>
<evidence type="ECO:0000313" key="10">
    <source>
        <dbReference type="Proteomes" id="UP000015241"/>
    </source>
</evidence>
<dbReference type="eggNOG" id="KOG1061">
    <property type="taxonomic scope" value="Eukaryota"/>
</dbReference>
<dbReference type="AlphaFoldDB" id="S8FCD4"/>
<keyword evidence="3 6" id="KW-0813">Transport</keyword>
<name>S8FCD4_FOMSC</name>
<dbReference type="GO" id="GO:0030117">
    <property type="term" value="C:membrane coat"/>
    <property type="evidence" value="ECO:0007669"/>
    <property type="project" value="InterPro"/>
</dbReference>
<keyword evidence="4 6" id="KW-0653">Protein transport</keyword>
<evidence type="ECO:0000256" key="7">
    <source>
        <dbReference type="SAM" id="MobiDB-lite"/>
    </source>
</evidence>
<evidence type="ECO:0000256" key="2">
    <source>
        <dbReference type="ARBA" id="ARBA00006613"/>
    </source>
</evidence>
<evidence type="ECO:0000256" key="1">
    <source>
        <dbReference type="ARBA" id="ARBA00004308"/>
    </source>
</evidence>
<dbReference type="SUPFAM" id="SSF48371">
    <property type="entry name" value="ARM repeat"/>
    <property type="match status" value="1"/>
</dbReference>
<evidence type="ECO:0000256" key="4">
    <source>
        <dbReference type="ARBA" id="ARBA00022927"/>
    </source>
</evidence>
<dbReference type="InterPro" id="IPR011989">
    <property type="entry name" value="ARM-like"/>
</dbReference>
<evidence type="ECO:0000256" key="5">
    <source>
        <dbReference type="ARBA" id="ARBA00023136"/>
    </source>
</evidence>
<protein>
    <recommendedName>
        <fullName evidence="6">AP complex subunit beta</fullName>
    </recommendedName>
</protein>
<dbReference type="GO" id="GO:0006886">
    <property type="term" value="P:intracellular protein transport"/>
    <property type="evidence" value="ECO:0007669"/>
    <property type="project" value="InterPro"/>
</dbReference>
<dbReference type="InterPro" id="IPR016024">
    <property type="entry name" value="ARM-type_fold"/>
</dbReference>
<dbReference type="STRING" id="743788.S8FCD4"/>
<dbReference type="InParanoid" id="S8FCD4"/>
<proteinExistence type="inferred from homology"/>
<dbReference type="OrthoDB" id="10254310at2759"/>
<dbReference type="GO" id="GO:0030276">
    <property type="term" value="F:clathrin binding"/>
    <property type="evidence" value="ECO:0007669"/>
    <property type="project" value="InterPro"/>
</dbReference>
<sequence>MSGFRGPPRKGENYELSADLNSEYREKRKDAIKKVIANMTVQKDVSGLFPDVLKNMQTDDLEQKKLVYLYLMNYAKTQPELVILAVNTFVKDTDDPNPLVRALAIRTMGMLRAEKILDYICDPLNKCLRDDNPYVRKTAALCVAKLYDLKPELVIENGFLETLQDMVADSNPMVVANTVAALSDIHAAAVLAGSSTDTFHITSTILNKLLVALNECSEWGRVEILSALARYETTDERESEHICERVVPQFQHANASVVLAAVKVIMIHMRHVKSENLNKQMIRKMAPPLVTLLSNPPEVQWVALRNVNLLLQKRPDLLQNEMRVFFCKYNDPLYVKVEKLDIMVRLAGEGNVDALLSELKEYASEVDVDFVRRSIKAIGQTAIKIDAAAERCVNVLLELIGTRVSYVVQEAVVVMKDIFRKYPSTYEGVIPTLCANLDELDEPEAKASLIWIIGEYARKIDNADELLGIFVDTFTEESYPVQLQTLTAVVKLFLQKPDGSQGLVQRVLNTATKDCDSPDVRDRAYIYWRLLSTDPGAAKAVVLAHRPPISLPRTTVSPQLLEELLGEVSSLASVYHKPEETFVGRGRIGIDTVQKKGVELADDRAAAQKALQTVAIGQQAENLLDFSDADGAEDGQQPSGLAATTMLTSTPAAANLLAGTSSNPLDDLVSIFGNASLSAPTVQPQSAALGGFGLGGAPSPLPPQTPSVLQAASPPTQQSGQEDLLGLF</sequence>
<keyword evidence="5 6" id="KW-0472">Membrane</keyword>
<dbReference type="InterPro" id="IPR016342">
    <property type="entry name" value="AP_complex_bsu_1_2_4"/>
</dbReference>
<dbReference type="PIRSF" id="PIRSF002291">
    <property type="entry name" value="AP_complex_beta"/>
    <property type="match status" value="1"/>
</dbReference>
<dbReference type="Proteomes" id="UP000015241">
    <property type="component" value="Unassembled WGS sequence"/>
</dbReference>
<dbReference type="InterPro" id="IPR002553">
    <property type="entry name" value="Clathrin/coatomer_adapt-like_N"/>
</dbReference>
<dbReference type="GO" id="GO:0012505">
    <property type="term" value="C:endomembrane system"/>
    <property type="evidence" value="ECO:0007669"/>
    <property type="project" value="UniProtKB-SubCell"/>
</dbReference>
<reference evidence="9 10" key="1">
    <citation type="journal article" date="2012" name="Science">
        <title>The Paleozoic origin of enzymatic lignin decomposition reconstructed from 31 fungal genomes.</title>
        <authorList>
            <person name="Floudas D."/>
            <person name="Binder M."/>
            <person name="Riley R."/>
            <person name="Barry K."/>
            <person name="Blanchette R.A."/>
            <person name="Henrissat B."/>
            <person name="Martinez A.T."/>
            <person name="Otillar R."/>
            <person name="Spatafora J.W."/>
            <person name="Yadav J.S."/>
            <person name="Aerts A."/>
            <person name="Benoit I."/>
            <person name="Boyd A."/>
            <person name="Carlson A."/>
            <person name="Copeland A."/>
            <person name="Coutinho P.M."/>
            <person name="de Vries R.P."/>
            <person name="Ferreira P."/>
            <person name="Findley K."/>
            <person name="Foster B."/>
            <person name="Gaskell J."/>
            <person name="Glotzer D."/>
            <person name="Gorecki P."/>
            <person name="Heitman J."/>
            <person name="Hesse C."/>
            <person name="Hori C."/>
            <person name="Igarashi K."/>
            <person name="Jurgens J.A."/>
            <person name="Kallen N."/>
            <person name="Kersten P."/>
            <person name="Kohler A."/>
            <person name="Kuees U."/>
            <person name="Kumar T.K.A."/>
            <person name="Kuo A."/>
            <person name="LaButti K."/>
            <person name="Larrondo L.F."/>
            <person name="Lindquist E."/>
            <person name="Ling A."/>
            <person name="Lombard V."/>
            <person name="Lucas S."/>
            <person name="Lundell T."/>
            <person name="Martin R."/>
            <person name="McLaughlin D.J."/>
            <person name="Morgenstern I."/>
            <person name="Morin E."/>
            <person name="Murat C."/>
            <person name="Nagy L.G."/>
            <person name="Nolan M."/>
            <person name="Ohm R.A."/>
            <person name="Patyshakuliyeva A."/>
            <person name="Rokas A."/>
            <person name="Ruiz-Duenas F.J."/>
            <person name="Sabat G."/>
            <person name="Salamov A."/>
            <person name="Samejima M."/>
            <person name="Schmutz J."/>
            <person name="Slot J.C."/>
            <person name="St John F."/>
            <person name="Stenlid J."/>
            <person name="Sun H."/>
            <person name="Sun S."/>
            <person name="Syed K."/>
            <person name="Tsang A."/>
            <person name="Wiebenga A."/>
            <person name="Young D."/>
            <person name="Pisabarro A."/>
            <person name="Eastwood D.C."/>
            <person name="Martin F."/>
            <person name="Cullen D."/>
            <person name="Grigoriev I.V."/>
            <person name="Hibbett D.S."/>
        </authorList>
    </citation>
    <scope>NUCLEOTIDE SEQUENCE</scope>
    <source>
        <strain evidence="10">FP-58527</strain>
    </source>
</reference>
<dbReference type="EMBL" id="KE504158">
    <property type="protein sequence ID" value="EPS99215.1"/>
    <property type="molecule type" value="Genomic_DNA"/>
</dbReference>
<accession>S8FCD4</accession>
<feature type="compositionally biased region" description="Polar residues" evidence="7">
    <location>
        <begin position="706"/>
        <end position="721"/>
    </location>
</feature>
<feature type="region of interest" description="Disordered" evidence="7">
    <location>
        <begin position="690"/>
        <end position="728"/>
    </location>
</feature>
<dbReference type="FunFam" id="1.25.10.10:FF:000058">
    <property type="entry name" value="AP complex subunit beta"/>
    <property type="match status" value="1"/>
</dbReference>
<dbReference type="Pfam" id="PF01602">
    <property type="entry name" value="Adaptin_N"/>
    <property type="match status" value="1"/>
</dbReference>
<comment type="similarity">
    <text evidence="2 6">Belongs to the adaptor complexes large subunit family.</text>
</comment>
<dbReference type="FunCoup" id="S8FCD4">
    <property type="interactions" value="476"/>
</dbReference>
<evidence type="ECO:0000259" key="8">
    <source>
        <dbReference type="Pfam" id="PF01602"/>
    </source>
</evidence>
<dbReference type="Gene3D" id="1.25.10.10">
    <property type="entry name" value="Leucine-rich Repeat Variant"/>
    <property type="match status" value="1"/>
</dbReference>
<dbReference type="HOGENOM" id="CLU_006320_4_0_1"/>
<organism evidence="9 10">
    <name type="scientific">Fomitopsis schrenkii</name>
    <name type="common">Brown rot fungus</name>
    <dbReference type="NCBI Taxonomy" id="2126942"/>
    <lineage>
        <taxon>Eukaryota</taxon>
        <taxon>Fungi</taxon>
        <taxon>Dikarya</taxon>
        <taxon>Basidiomycota</taxon>
        <taxon>Agaricomycotina</taxon>
        <taxon>Agaricomycetes</taxon>
        <taxon>Polyporales</taxon>
        <taxon>Fomitopsis</taxon>
    </lineage>
</organism>
<gene>
    <name evidence="9" type="ORF">FOMPIDRAFT_150931</name>
</gene>
<feature type="domain" description="Clathrin/coatomer adaptor adaptin-like N-terminal" evidence="8">
    <location>
        <begin position="10"/>
        <end position="534"/>
    </location>
</feature>